<protein>
    <recommendedName>
        <fullName evidence="1">ADP-ribosyl cyclase/cyclic ADP-ribose hydrolase</fullName>
        <ecNumber evidence="1">3.2.2.6</ecNumber>
    </recommendedName>
</protein>
<dbReference type="InterPro" id="IPR035897">
    <property type="entry name" value="Toll_tir_struct_dom_sf"/>
</dbReference>
<dbReference type="EC" id="3.2.2.6" evidence="1"/>
<dbReference type="Gene3D" id="3.40.50.10140">
    <property type="entry name" value="Toll/interleukin-1 receptor homology (TIR) domain"/>
    <property type="match status" value="1"/>
</dbReference>
<evidence type="ECO:0000256" key="4">
    <source>
        <dbReference type="ARBA" id="ARBA00047304"/>
    </source>
</evidence>
<dbReference type="GO" id="GO:0007165">
    <property type="term" value="P:signal transduction"/>
    <property type="evidence" value="ECO:0007669"/>
    <property type="project" value="InterPro"/>
</dbReference>
<dbReference type="Pfam" id="PF08980">
    <property type="entry name" value="DUF1883"/>
    <property type="match status" value="1"/>
</dbReference>
<reference evidence="6" key="2">
    <citation type="submission" date="2020-09" db="EMBL/GenBank/DDBJ databases">
        <authorList>
            <person name="Sun Q."/>
            <person name="Ohkuma M."/>
        </authorList>
    </citation>
    <scope>NUCLEOTIDE SEQUENCE</scope>
    <source>
        <strain evidence="6">JCM 1480</strain>
    </source>
</reference>
<dbReference type="InterPro" id="IPR015073">
    <property type="entry name" value="DUF1883"/>
</dbReference>
<sequence length="276" mass="29533">MEHLKKDLGTLKKGATVVVTLRNQANVLLMDSNNYRRYASGRGGNIKYVGGLVKRGPARITVPTNGHWILAVDLGGAAGRINAKVSVEAPPRGNLPEFRSAAEPTLSGSIATRTPTPPTSATELNGQTWDVFLSHASEDKETVAVPLAKALEARGITVWLDQAVIRMGDSLRQRIDRGIRSSRFAAVVLSDAYFSKGWTQYELDGIVTLGVGGRQNLLPIWHGVNQAGVAANSPSLADKLARSTADTTIHAIADEITELVNDARRAEGQRGHNAAD</sequence>
<evidence type="ECO:0000313" key="7">
    <source>
        <dbReference type="EMBL" id="MBM7801509.1"/>
    </source>
</evidence>
<dbReference type="PROSITE" id="PS50104">
    <property type="entry name" value="TIR"/>
    <property type="match status" value="1"/>
</dbReference>
<keyword evidence="9" id="KW-1185">Reference proteome</keyword>
<evidence type="ECO:0000256" key="1">
    <source>
        <dbReference type="ARBA" id="ARBA00011982"/>
    </source>
</evidence>
<dbReference type="PANTHER" id="PTHR32009:SF39">
    <property type="entry name" value="TIR DOMAIN-CONTAINING PROTEIN"/>
    <property type="match status" value="1"/>
</dbReference>
<evidence type="ECO:0000313" key="9">
    <source>
        <dbReference type="Proteomes" id="UP000746584"/>
    </source>
</evidence>
<dbReference type="EMBL" id="JAFBCG010000001">
    <property type="protein sequence ID" value="MBM7801509.1"/>
    <property type="molecule type" value="Genomic_DNA"/>
</dbReference>
<keyword evidence="3" id="KW-0520">NAD</keyword>
<evidence type="ECO:0000256" key="3">
    <source>
        <dbReference type="ARBA" id="ARBA00023027"/>
    </source>
</evidence>
<dbReference type="InterPro" id="IPR036488">
    <property type="entry name" value="DUF1883-like_sf"/>
</dbReference>
<organism evidence="6 8">
    <name type="scientific">Curtobacterium luteum</name>
    <dbReference type="NCBI Taxonomy" id="33881"/>
    <lineage>
        <taxon>Bacteria</taxon>
        <taxon>Bacillati</taxon>
        <taxon>Actinomycetota</taxon>
        <taxon>Actinomycetes</taxon>
        <taxon>Micrococcales</taxon>
        <taxon>Microbacteriaceae</taxon>
        <taxon>Curtobacterium</taxon>
    </lineage>
</organism>
<dbReference type="SUPFAM" id="SSF141099">
    <property type="entry name" value="Atu1913-like"/>
    <property type="match status" value="1"/>
</dbReference>
<accession>A0A8H9KX44</accession>
<dbReference type="GO" id="GO:0061809">
    <property type="term" value="F:NAD+ nucleosidase activity, cyclic ADP-ribose generating"/>
    <property type="evidence" value="ECO:0007669"/>
    <property type="project" value="UniProtKB-EC"/>
</dbReference>
<dbReference type="EMBL" id="BMOI01000001">
    <property type="protein sequence ID" value="GGK89936.1"/>
    <property type="molecule type" value="Genomic_DNA"/>
</dbReference>
<proteinExistence type="predicted"/>
<reference evidence="6" key="1">
    <citation type="journal article" date="2014" name="Int. J. Syst. Evol. Microbiol.">
        <title>Complete genome sequence of Corynebacterium casei LMG S-19264T (=DSM 44701T), isolated from a smear-ripened cheese.</title>
        <authorList>
            <consortium name="US DOE Joint Genome Institute (JGI-PGF)"/>
            <person name="Walter F."/>
            <person name="Albersmeier A."/>
            <person name="Kalinowski J."/>
            <person name="Ruckert C."/>
        </authorList>
    </citation>
    <scope>NUCLEOTIDE SEQUENCE</scope>
    <source>
        <strain evidence="6">JCM 1480</strain>
    </source>
</reference>
<name>A0A8H9KX44_9MICO</name>
<dbReference type="InterPro" id="IPR000157">
    <property type="entry name" value="TIR_dom"/>
</dbReference>
<dbReference type="SUPFAM" id="SSF52200">
    <property type="entry name" value="Toll/Interleukin receptor TIR domain"/>
    <property type="match status" value="1"/>
</dbReference>
<dbReference type="Proteomes" id="UP000648535">
    <property type="component" value="Unassembled WGS sequence"/>
</dbReference>
<dbReference type="SMART" id="SM00255">
    <property type="entry name" value="TIR"/>
    <property type="match status" value="1"/>
</dbReference>
<dbReference type="RefSeq" id="WP_049976580.1">
    <property type="nucleotide sequence ID" value="NZ_BMOI01000001.1"/>
</dbReference>
<feature type="domain" description="TIR" evidence="5">
    <location>
        <begin position="127"/>
        <end position="260"/>
    </location>
</feature>
<evidence type="ECO:0000313" key="6">
    <source>
        <dbReference type="EMBL" id="GGK89936.1"/>
    </source>
</evidence>
<comment type="caution">
    <text evidence="6">The sequence shown here is derived from an EMBL/GenBank/DDBJ whole genome shotgun (WGS) entry which is preliminary data.</text>
</comment>
<comment type="catalytic activity">
    <reaction evidence="4">
        <text>NAD(+) + H2O = ADP-D-ribose + nicotinamide + H(+)</text>
        <dbReference type="Rhea" id="RHEA:16301"/>
        <dbReference type="ChEBI" id="CHEBI:15377"/>
        <dbReference type="ChEBI" id="CHEBI:15378"/>
        <dbReference type="ChEBI" id="CHEBI:17154"/>
        <dbReference type="ChEBI" id="CHEBI:57540"/>
        <dbReference type="ChEBI" id="CHEBI:57967"/>
        <dbReference type="EC" id="3.2.2.6"/>
    </reaction>
    <physiologicalReaction direction="left-to-right" evidence="4">
        <dbReference type="Rhea" id="RHEA:16302"/>
    </physiologicalReaction>
</comment>
<evidence type="ECO:0000313" key="8">
    <source>
        <dbReference type="Proteomes" id="UP000648535"/>
    </source>
</evidence>
<dbReference type="PANTHER" id="PTHR32009">
    <property type="entry name" value="TMV RESISTANCE PROTEIN N-LIKE"/>
    <property type="match status" value="1"/>
</dbReference>
<evidence type="ECO:0000259" key="5">
    <source>
        <dbReference type="PROSITE" id="PS50104"/>
    </source>
</evidence>
<keyword evidence="2" id="KW-0378">Hydrolase</keyword>
<dbReference type="AlphaFoldDB" id="A0A8H9KX44"/>
<dbReference type="Pfam" id="PF13676">
    <property type="entry name" value="TIR_2"/>
    <property type="match status" value="1"/>
</dbReference>
<evidence type="ECO:0000256" key="2">
    <source>
        <dbReference type="ARBA" id="ARBA00022801"/>
    </source>
</evidence>
<gene>
    <name evidence="6" type="ORF">GCM10009769_04970</name>
    <name evidence="7" type="ORF">JOE58_000760</name>
</gene>
<dbReference type="Gene3D" id="4.10.1210.10">
    <property type="entry name" value="Atu1913-like"/>
    <property type="match status" value="1"/>
</dbReference>
<reference evidence="7 9" key="3">
    <citation type="submission" date="2021-01" db="EMBL/GenBank/DDBJ databases">
        <title>Sequencing the genomes of 1000 actinobacteria strains.</title>
        <authorList>
            <person name="Klenk H.-P."/>
        </authorList>
    </citation>
    <scope>NUCLEOTIDE SEQUENCE [LARGE SCALE GENOMIC DNA]</scope>
    <source>
        <strain evidence="7 9">DSM 20542</strain>
    </source>
</reference>
<dbReference type="Proteomes" id="UP000746584">
    <property type="component" value="Unassembled WGS sequence"/>
</dbReference>